<keyword evidence="1" id="KW-0732">Signal</keyword>
<proteinExistence type="predicted"/>
<gene>
    <name evidence="2" type="ORF">N7530_006723</name>
</gene>
<keyword evidence="3" id="KW-1185">Reference proteome</keyword>
<accession>A0A9W9WS91</accession>
<reference evidence="2" key="2">
    <citation type="journal article" date="2023" name="IMA Fungus">
        <title>Comparative genomic study of the Penicillium genus elucidates a diverse pangenome and 15 lateral gene transfer events.</title>
        <authorList>
            <person name="Petersen C."/>
            <person name="Sorensen T."/>
            <person name="Nielsen M.R."/>
            <person name="Sondergaard T.E."/>
            <person name="Sorensen J.L."/>
            <person name="Fitzpatrick D.A."/>
            <person name="Frisvad J.C."/>
            <person name="Nielsen K.L."/>
        </authorList>
    </citation>
    <scope>NUCLEOTIDE SEQUENCE</scope>
    <source>
        <strain evidence="2">IBT 17660</strain>
    </source>
</reference>
<feature type="chain" id="PRO_5040792756" evidence="1">
    <location>
        <begin position="22"/>
        <end position="219"/>
    </location>
</feature>
<feature type="signal peptide" evidence="1">
    <location>
        <begin position="1"/>
        <end position="21"/>
    </location>
</feature>
<dbReference type="EMBL" id="JAPWDO010000004">
    <property type="protein sequence ID" value="KAJ5472722.1"/>
    <property type="molecule type" value="Genomic_DNA"/>
</dbReference>
<name>A0A9W9WS91_9EURO</name>
<evidence type="ECO:0000256" key="1">
    <source>
        <dbReference type="SAM" id="SignalP"/>
    </source>
</evidence>
<dbReference type="AlphaFoldDB" id="A0A9W9WS91"/>
<evidence type="ECO:0000313" key="3">
    <source>
        <dbReference type="Proteomes" id="UP001147760"/>
    </source>
</evidence>
<dbReference type="OrthoDB" id="4487429at2759"/>
<evidence type="ECO:0000313" key="2">
    <source>
        <dbReference type="EMBL" id="KAJ5472722.1"/>
    </source>
</evidence>
<dbReference type="Proteomes" id="UP001147760">
    <property type="component" value="Unassembled WGS sequence"/>
</dbReference>
<sequence length="219" mass="25127">MTWRFNIMLVAIISTFLSTLGQQTIGRIFPININPISNHFHRRTAMGDSRNDWASCSMLPPLSTTERTKFGTGPGGCVVYGYPSTGGVLVKEADLLDMLFLSLPRSHESQRSPSVEEEDRFCNLMRRTGAKWWSSREDRLEVRLGAREMTEEEEKVLVFGWPTDGVGVWVLRYESDRQLPKDFGRMSLAMNMEEKIQMMREYGATFVEDITQVEELRDS</sequence>
<organism evidence="2 3">
    <name type="scientific">Penicillium desertorum</name>
    <dbReference type="NCBI Taxonomy" id="1303715"/>
    <lineage>
        <taxon>Eukaryota</taxon>
        <taxon>Fungi</taxon>
        <taxon>Dikarya</taxon>
        <taxon>Ascomycota</taxon>
        <taxon>Pezizomycotina</taxon>
        <taxon>Eurotiomycetes</taxon>
        <taxon>Eurotiomycetidae</taxon>
        <taxon>Eurotiales</taxon>
        <taxon>Aspergillaceae</taxon>
        <taxon>Penicillium</taxon>
    </lineage>
</organism>
<comment type="caution">
    <text evidence="2">The sequence shown here is derived from an EMBL/GenBank/DDBJ whole genome shotgun (WGS) entry which is preliminary data.</text>
</comment>
<protein>
    <submittedName>
        <fullName evidence="2">Uncharacterized protein</fullName>
    </submittedName>
</protein>
<reference evidence="2" key="1">
    <citation type="submission" date="2022-12" db="EMBL/GenBank/DDBJ databases">
        <authorList>
            <person name="Petersen C."/>
        </authorList>
    </citation>
    <scope>NUCLEOTIDE SEQUENCE</scope>
    <source>
        <strain evidence="2">IBT 17660</strain>
    </source>
</reference>